<evidence type="ECO:0000313" key="5">
    <source>
        <dbReference type="EMBL" id="TWI48137.1"/>
    </source>
</evidence>
<dbReference type="PANTHER" id="PTHR30231:SF42">
    <property type="entry name" value="EXONUCLEASE"/>
    <property type="match status" value="1"/>
</dbReference>
<comment type="subunit">
    <text evidence="2">DNA polymerase III contains a core (composed of alpha, epsilon and theta chains) that associates with a tau subunit. This core dimerizes to form the POLIII' complex. PolIII' associates with the gamma complex (composed of gamma, delta, delta', psi and chi chains) and with the beta chain to form the complete DNA polymerase III complex.</text>
</comment>
<dbReference type="AlphaFoldDB" id="A0A562PUL3"/>
<dbReference type="Proteomes" id="UP000321392">
    <property type="component" value="Unassembled WGS sequence"/>
</dbReference>
<dbReference type="Gene3D" id="3.40.50.10190">
    <property type="entry name" value="BRCT domain"/>
    <property type="match status" value="1"/>
</dbReference>
<keyword evidence="6" id="KW-1185">Reference proteome</keyword>
<reference evidence="4 6" key="2">
    <citation type="submission" date="2018-07" db="EMBL/GenBank/DDBJ databases">
        <title>Genomic Encyclopedia of Type Strains, Phase IV (KMG-IV): sequencing the most valuable type-strain genomes for metagenomic binning, comparative biology and taxonomic classification.</title>
        <authorList>
            <person name="Goeker M."/>
        </authorList>
    </citation>
    <scope>NUCLEOTIDE SEQUENCE [LARGE SCALE GENOMIC DNA]</scope>
    <source>
        <strain evidence="4 6">DSM 19728</strain>
    </source>
</reference>
<evidence type="ECO:0000259" key="3">
    <source>
        <dbReference type="PROSITE" id="PS50172"/>
    </source>
</evidence>
<dbReference type="FunFam" id="3.30.420.10:FF:000045">
    <property type="entry name" value="3'-5' exonuclease DinG"/>
    <property type="match status" value="1"/>
</dbReference>
<dbReference type="InterPro" id="IPR036397">
    <property type="entry name" value="RNaseH_sf"/>
</dbReference>
<dbReference type="PROSITE" id="PS50172">
    <property type="entry name" value="BRCT"/>
    <property type="match status" value="1"/>
</dbReference>
<dbReference type="SMART" id="SM00292">
    <property type="entry name" value="BRCT"/>
    <property type="match status" value="1"/>
</dbReference>
<comment type="function">
    <text evidence="1">DNA polymerase III is a complex, multichain enzyme responsible for most of the replicative synthesis in bacteria. The epsilon subunit contain the editing function and is a proofreading 3'-5' exonuclease.</text>
</comment>
<dbReference type="InterPro" id="IPR001357">
    <property type="entry name" value="BRCT_dom"/>
</dbReference>
<reference evidence="5 7" key="1">
    <citation type="journal article" date="2015" name="Stand. Genomic Sci.">
        <title>Genomic Encyclopedia of Bacterial and Archaeal Type Strains, Phase III: the genomes of soil and plant-associated and newly described type strains.</title>
        <authorList>
            <person name="Whitman W.B."/>
            <person name="Woyke T."/>
            <person name="Klenk H.P."/>
            <person name="Zhou Y."/>
            <person name="Lilburn T.G."/>
            <person name="Beck B.J."/>
            <person name="De Vos P."/>
            <person name="Vandamme P."/>
            <person name="Eisen J.A."/>
            <person name="Garrity G."/>
            <person name="Hugenholtz P."/>
            <person name="Kyrpides N.C."/>
        </authorList>
    </citation>
    <scope>NUCLEOTIDE SEQUENCE [LARGE SCALE GENOMIC DNA]</scope>
    <source>
        <strain evidence="5 7">CGMCC 1.5380</strain>
    </source>
</reference>
<dbReference type="Proteomes" id="UP000254518">
    <property type="component" value="Unassembled WGS sequence"/>
</dbReference>
<proteinExistence type="predicted"/>
<dbReference type="OrthoDB" id="9803913at2"/>
<evidence type="ECO:0000313" key="6">
    <source>
        <dbReference type="Proteomes" id="UP000254518"/>
    </source>
</evidence>
<feature type="domain" description="BRCT" evidence="3">
    <location>
        <begin position="205"/>
        <end position="290"/>
    </location>
</feature>
<dbReference type="Pfam" id="PF00533">
    <property type="entry name" value="BRCT"/>
    <property type="match status" value="1"/>
</dbReference>
<dbReference type="GO" id="GO:0005829">
    <property type="term" value="C:cytosol"/>
    <property type="evidence" value="ECO:0007669"/>
    <property type="project" value="TreeGrafter"/>
</dbReference>
<evidence type="ECO:0000256" key="1">
    <source>
        <dbReference type="ARBA" id="ARBA00025483"/>
    </source>
</evidence>
<reference evidence="5" key="3">
    <citation type="submission" date="2019-07" db="EMBL/GenBank/DDBJ databases">
        <authorList>
            <person name="Whitman W."/>
            <person name="Huntemann M."/>
            <person name="Clum A."/>
            <person name="Pillay M."/>
            <person name="Palaniappan K."/>
            <person name="Varghese N."/>
            <person name="Mikhailova N."/>
            <person name="Stamatis D."/>
            <person name="Reddy T."/>
            <person name="Daum C."/>
            <person name="Shapiro N."/>
            <person name="Ivanova N."/>
            <person name="Kyrpides N."/>
            <person name="Woyke T."/>
        </authorList>
    </citation>
    <scope>NUCLEOTIDE SEQUENCE</scope>
    <source>
        <strain evidence="5">CGMCC 1.5380</strain>
    </source>
</reference>
<dbReference type="GO" id="GO:0003676">
    <property type="term" value="F:nucleic acid binding"/>
    <property type="evidence" value="ECO:0007669"/>
    <property type="project" value="InterPro"/>
</dbReference>
<organism evidence="5 7">
    <name type="scientific">Flavobacterium glaciei</name>
    <dbReference type="NCBI Taxonomy" id="386300"/>
    <lineage>
        <taxon>Bacteria</taxon>
        <taxon>Pseudomonadati</taxon>
        <taxon>Bacteroidota</taxon>
        <taxon>Flavobacteriia</taxon>
        <taxon>Flavobacteriales</taxon>
        <taxon>Flavobacteriaceae</taxon>
        <taxon>Flavobacterium</taxon>
    </lineage>
</organism>
<dbReference type="Pfam" id="PF00929">
    <property type="entry name" value="RNase_T"/>
    <property type="match status" value="1"/>
</dbReference>
<evidence type="ECO:0000313" key="4">
    <source>
        <dbReference type="EMBL" id="RDI56227.1"/>
    </source>
</evidence>
<evidence type="ECO:0000256" key="2">
    <source>
        <dbReference type="ARBA" id="ARBA00026073"/>
    </source>
</evidence>
<dbReference type="EMBL" id="QQBA01000005">
    <property type="protein sequence ID" value="RDI56227.1"/>
    <property type="molecule type" value="Genomic_DNA"/>
</dbReference>
<sequence>MKNNFVAIDFETSYGHIPCSIGIVEFIDGKVVNEFYSLIKPIDLKFNPINSRINGIHLEDVFNEREFDQIWDEIEHFFVDRVIIAHNSSTDITVLEKTLNHYRIHKPNFDSYCTLNIAKSVLDIENYKLSTLAKYFNIKQEDYHNALEDAFVCGKIFIEMFDDFNNKVSRPLNSIKSLRSEVRNYKQYLQINDNSKIIKKSYVWNATDKLLGKTFVVSGVFEKFSRDDLKKAIEDNGGKVGSSISAKTDYVIAGDNMGPAKLDKANKLNISIISEDDFINLITKTNAVTE</sequence>
<evidence type="ECO:0000313" key="7">
    <source>
        <dbReference type="Proteomes" id="UP000321392"/>
    </source>
</evidence>
<dbReference type="SMART" id="SM00479">
    <property type="entry name" value="EXOIII"/>
    <property type="match status" value="1"/>
</dbReference>
<dbReference type="PANTHER" id="PTHR30231">
    <property type="entry name" value="DNA POLYMERASE III SUBUNIT EPSILON"/>
    <property type="match status" value="1"/>
</dbReference>
<gene>
    <name evidence="4" type="ORF">DFR66_10594</name>
    <name evidence="5" type="ORF">IQ02_01294</name>
</gene>
<accession>A0A562PUL3</accession>
<dbReference type="GO" id="GO:0006259">
    <property type="term" value="P:DNA metabolic process"/>
    <property type="evidence" value="ECO:0007669"/>
    <property type="project" value="UniProtKB-ARBA"/>
</dbReference>
<dbReference type="InterPro" id="IPR012337">
    <property type="entry name" value="RNaseH-like_sf"/>
</dbReference>
<name>A0A562PUL3_9FLAO</name>
<dbReference type="SUPFAM" id="SSF53098">
    <property type="entry name" value="Ribonuclease H-like"/>
    <property type="match status" value="1"/>
</dbReference>
<dbReference type="InterPro" id="IPR013520">
    <property type="entry name" value="Ribonucl_H"/>
</dbReference>
<dbReference type="EMBL" id="VLKX01000005">
    <property type="protein sequence ID" value="TWI48137.1"/>
    <property type="molecule type" value="Genomic_DNA"/>
</dbReference>
<dbReference type="InterPro" id="IPR036420">
    <property type="entry name" value="BRCT_dom_sf"/>
</dbReference>
<dbReference type="GO" id="GO:0008408">
    <property type="term" value="F:3'-5' exonuclease activity"/>
    <property type="evidence" value="ECO:0007669"/>
    <property type="project" value="TreeGrafter"/>
</dbReference>
<protein>
    <submittedName>
        <fullName evidence="5">DNA polymerase-3 subunit epsilon</fullName>
    </submittedName>
</protein>
<dbReference type="SUPFAM" id="SSF52113">
    <property type="entry name" value="BRCT domain"/>
    <property type="match status" value="1"/>
</dbReference>
<dbReference type="Gene3D" id="3.30.420.10">
    <property type="entry name" value="Ribonuclease H-like superfamily/Ribonuclease H"/>
    <property type="match status" value="1"/>
</dbReference>
<dbReference type="CDD" id="cd17748">
    <property type="entry name" value="BRCT_DNA_ligase_like"/>
    <property type="match status" value="1"/>
</dbReference>
<comment type="caution">
    <text evidence="5">The sequence shown here is derived from an EMBL/GenBank/DDBJ whole genome shotgun (WGS) entry which is preliminary data.</text>
</comment>